<accession>A0A1R2APT8</accession>
<dbReference type="AlphaFoldDB" id="A0A1R2APT8"/>
<evidence type="ECO:0000313" key="3">
    <source>
        <dbReference type="Proteomes" id="UP000187209"/>
    </source>
</evidence>
<keyword evidence="1" id="KW-0732">Signal</keyword>
<dbReference type="Proteomes" id="UP000187209">
    <property type="component" value="Unassembled WGS sequence"/>
</dbReference>
<sequence length="161" mass="17576">MWKLVFLAALVIGSSSIEVESSNSMNMKNFTVGFLAGVGNSSSTCSASMGNAINIIYKIVGDISLDIKSPNLQEVINTLNDLQTLVNNIPSVKKCDFSSLNESLMSLFTLKGLDQLVQNYLNNGEQIFSDYNTILKCNTNYYNCGFSSGNAFKLLSGWILN</sequence>
<proteinExistence type="predicted"/>
<evidence type="ECO:0000256" key="1">
    <source>
        <dbReference type="SAM" id="SignalP"/>
    </source>
</evidence>
<feature type="signal peptide" evidence="1">
    <location>
        <begin position="1"/>
        <end position="16"/>
    </location>
</feature>
<feature type="chain" id="PRO_5013272139" evidence="1">
    <location>
        <begin position="17"/>
        <end position="161"/>
    </location>
</feature>
<protein>
    <submittedName>
        <fullName evidence="2">Uncharacterized protein</fullName>
    </submittedName>
</protein>
<organism evidence="2 3">
    <name type="scientific">Stentor coeruleus</name>
    <dbReference type="NCBI Taxonomy" id="5963"/>
    <lineage>
        <taxon>Eukaryota</taxon>
        <taxon>Sar</taxon>
        <taxon>Alveolata</taxon>
        <taxon>Ciliophora</taxon>
        <taxon>Postciliodesmatophora</taxon>
        <taxon>Heterotrichea</taxon>
        <taxon>Heterotrichida</taxon>
        <taxon>Stentoridae</taxon>
        <taxon>Stentor</taxon>
    </lineage>
</organism>
<evidence type="ECO:0000313" key="2">
    <source>
        <dbReference type="EMBL" id="OMJ66489.1"/>
    </source>
</evidence>
<reference evidence="2 3" key="1">
    <citation type="submission" date="2016-11" db="EMBL/GenBank/DDBJ databases">
        <title>The macronuclear genome of Stentor coeruleus: a giant cell with tiny introns.</title>
        <authorList>
            <person name="Slabodnick M."/>
            <person name="Ruby J.G."/>
            <person name="Reiff S.B."/>
            <person name="Swart E.C."/>
            <person name="Gosai S."/>
            <person name="Prabakaran S."/>
            <person name="Witkowska E."/>
            <person name="Larue G.E."/>
            <person name="Fisher S."/>
            <person name="Freeman R.M."/>
            <person name="Gunawardena J."/>
            <person name="Chu W."/>
            <person name="Stover N.A."/>
            <person name="Gregory B.D."/>
            <person name="Nowacki M."/>
            <person name="Derisi J."/>
            <person name="Roy S.W."/>
            <person name="Marshall W.F."/>
            <person name="Sood P."/>
        </authorList>
    </citation>
    <scope>NUCLEOTIDE SEQUENCE [LARGE SCALE GENOMIC DNA]</scope>
    <source>
        <strain evidence="2">WM001</strain>
    </source>
</reference>
<comment type="caution">
    <text evidence="2">The sequence shown here is derived from an EMBL/GenBank/DDBJ whole genome shotgun (WGS) entry which is preliminary data.</text>
</comment>
<dbReference type="EMBL" id="MPUH01001706">
    <property type="protein sequence ID" value="OMJ66489.1"/>
    <property type="molecule type" value="Genomic_DNA"/>
</dbReference>
<keyword evidence="3" id="KW-1185">Reference proteome</keyword>
<name>A0A1R2APT8_9CILI</name>
<gene>
    <name evidence="2" type="ORF">SteCoe_36647</name>
</gene>